<dbReference type="AlphaFoldDB" id="A0A4Y2J2B8"/>
<dbReference type="EMBL" id="BGPR01003128">
    <property type="protein sequence ID" value="GBM84054.1"/>
    <property type="molecule type" value="Genomic_DNA"/>
</dbReference>
<reference evidence="1 2" key="1">
    <citation type="journal article" date="2019" name="Sci. Rep.">
        <title>Orb-weaving spider Araneus ventricosus genome elucidates the spidroin gene catalogue.</title>
        <authorList>
            <person name="Kono N."/>
            <person name="Nakamura H."/>
            <person name="Ohtoshi R."/>
            <person name="Moran D.A.P."/>
            <person name="Shinohara A."/>
            <person name="Yoshida Y."/>
            <person name="Fujiwara M."/>
            <person name="Mori M."/>
            <person name="Tomita M."/>
            <person name="Arakawa K."/>
        </authorList>
    </citation>
    <scope>NUCLEOTIDE SEQUENCE [LARGE SCALE GENOMIC DNA]</scope>
</reference>
<name>A0A4Y2J2B8_ARAVE</name>
<proteinExistence type="predicted"/>
<evidence type="ECO:0000313" key="2">
    <source>
        <dbReference type="Proteomes" id="UP000499080"/>
    </source>
</evidence>
<organism evidence="1 2">
    <name type="scientific">Araneus ventricosus</name>
    <name type="common">Orbweaver spider</name>
    <name type="synonym">Epeira ventricosa</name>
    <dbReference type="NCBI Taxonomy" id="182803"/>
    <lineage>
        <taxon>Eukaryota</taxon>
        <taxon>Metazoa</taxon>
        <taxon>Ecdysozoa</taxon>
        <taxon>Arthropoda</taxon>
        <taxon>Chelicerata</taxon>
        <taxon>Arachnida</taxon>
        <taxon>Araneae</taxon>
        <taxon>Araneomorphae</taxon>
        <taxon>Entelegynae</taxon>
        <taxon>Araneoidea</taxon>
        <taxon>Araneidae</taxon>
        <taxon>Araneus</taxon>
    </lineage>
</organism>
<gene>
    <name evidence="1" type="ORF">AVEN_143480_1</name>
</gene>
<keyword evidence="2" id="KW-1185">Reference proteome</keyword>
<evidence type="ECO:0000313" key="1">
    <source>
        <dbReference type="EMBL" id="GBM84054.1"/>
    </source>
</evidence>
<sequence length="96" mass="10609">MHDVIGHPEERQATAIIRKGACMPIRKPRMPVLSPEAGSTVGGPGGVITVYQSPDRDKPAFRVIPEGVDVSRIGQRNFLSEIDKLKVMRLYCPEKL</sequence>
<comment type="caution">
    <text evidence="1">The sequence shown here is derived from an EMBL/GenBank/DDBJ whole genome shotgun (WGS) entry which is preliminary data.</text>
</comment>
<dbReference type="Proteomes" id="UP000499080">
    <property type="component" value="Unassembled WGS sequence"/>
</dbReference>
<protein>
    <submittedName>
        <fullName evidence="1">Uncharacterized protein</fullName>
    </submittedName>
</protein>
<accession>A0A4Y2J2B8</accession>